<protein>
    <submittedName>
        <fullName evidence="3">Uncharacterized protein</fullName>
    </submittedName>
</protein>
<evidence type="ECO:0000313" key="3">
    <source>
        <dbReference type="WBParaSite" id="PSAMB.scaffold743size42216.g8446.t1"/>
    </source>
</evidence>
<organism evidence="2 3">
    <name type="scientific">Plectus sambesii</name>
    <dbReference type="NCBI Taxonomy" id="2011161"/>
    <lineage>
        <taxon>Eukaryota</taxon>
        <taxon>Metazoa</taxon>
        <taxon>Ecdysozoa</taxon>
        <taxon>Nematoda</taxon>
        <taxon>Chromadorea</taxon>
        <taxon>Plectida</taxon>
        <taxon>Plectina</taxon>
        <taxon>Plectoidea</taxon>
        <taxon>Plectidae</taxon>
        <taxon>Plectus</taxon>
    </lineage>
</organism>
<reference evidence="3" key="1">
    <citation type="submission" date="2022-11" db="UniProtKB">
        <authorList>
            <consortium name="WormBaseParasite"/>
        </authorList>
    </citation>
    <scope>IDENTIFICATION</scope>
</reference>
<proteinExistence type="predicted"/>
<dbReference type="Proteomes" id="UP000887566">
    <property type="component" value="Unplaced"/>
</dbReference>
<feature type="region of interest" description="Disordered" evidence="1">
    <location>
        <begin position="91"/>
        <end position="117"/>
    </location>
</feature>
<feature type="compositionally biased region" description="Low complexity" evidence="1">
    <location>
        <begin position="103"/>
        <end position="113"/>
    </location>
</feature>
<keyword evidence="2" id="KW-1185">Reference proteome</keyword>
<accession>A0A914XF99</accession>
<dbReference type="AlphaFoldDB" id="A0A914XF99"/>
<evidence type="ECO:0000256" key="1">
    <source>
        <dbReference type="SAM" id="MobiDB-lite"/>
    </source>
</evidence>
<evidence type="ECO:0000313" key="2">
    <source>
        <dbReference type="Proteomes" id="UP000887566"/>
    </source>
</evidence>
<sequence>MRRGEMDEDDGSVGREGTAVGGFNASSVNRVLARKIASNSPSTERVDMDEGAIWLAFRPTAESANESARDTGHFRRIDPLPTNIRRQRLSKPGRHKTLPRACPMPSSSSILPSSLPPSPHCRLTTQHQLYSQYKTSFFTHLPV</sequence>
<feature type="compositionally biased region" description="Acidic residues" evidence="1">
    <location>
        <begin position="1"/>
        <end position="11"/>
    </location>
</feature>
<dbReference type="WBParaSite" id="PSAMB.scaffold743size42216.g8446.t1">
    <property type="protein sequence ID" value="PSAMB.scaffold743size42216.g8446.t1"/>
    <property type="gene ID" value="PSAMB.scaffold743size42216.g8446"/>
</dbReference>
<feature type="region of interest" description="Disordered" evidence="1">
    <location>
        <begin position="1"/>
        <end position="25"/>
    </location>
</feature>
<name>A0A914XF99_9BILA</name>